<protein>
    <submittedName>
        <fullName evidence="2">OLC1v1013097C1</fullName>
    </submittedName>
</protein>
<evidence type="ECO:0000313" key="2">
    <source>
        <dbReference type="EMBL" id="CAI9112627.1"/>
    </source>
</evidence>
<evidence type="ECO:0000313" key="3">
    <source>
        <dbReference type="Proteomes" id="UP001161247"/>
    </source>
</evidence>
<accession>A0AAV1DZX8</accession>
<dbReference type="PANTHER" id="PTHR31286:SF180">
    <property type="entry name" value="OS10G0362600 PROTEIN"/>
    <property type="match status" value="1"/>
</dbReference>
<dbReference type="AlphaFoldDB" id="A0AAV1DZX8"/>
<keyword evidence="3" id="KW-1185">Reference proteome</keyword>
<feature type="region of interest" description="Disordered" evidence="1">
    <location>
        <begin position="178"/>
        <end position="205"/>
    </location>
</feature>
<name>A0AAV1DZX8_OLDCO</name>
<evidence type="ECO:0000256" key="1">
    <source>
        <dbReference type="SAM" id="MobiDB-lite"/>
    </source>
</evidence>
<reference evidence="2" key="1">
    <citation type="submission" date="2023-03" db="EMBL/GenBank/DDBJ databases">
        <authorList>
            <person name="Julca I."/>
        </authorList>
    </citation>
    <scope>NUCLEOTIDE SEQUENCE</scope>
</reference>
<gene>
    <name evidence="2" type="ORF">OLC1_LOCUS19785</name>
</gene>
<proteinExistence type="predicted"/>
<organism evidence="2 3">
    <name type="scientific">Oldenlandia corymbosa var. corymbosa</name>
    <dbReference type="NCBI Taxonomy" id="529605"/>
    <lineage>
        <taxon>Eukaryota</taxon>
        <taxon>Viridiplantae</taxon>
        <taxon>Streptophyta</taxon>
        <taxon>Embryophyta</taxon>
        <taxon>Tracheophyta</taxon>
        <taxon>Spermatophyta</taxon>
        <taxon>Magnoliopsida</taxon>
        <taxon>eudicotyledons</taxon>
        <taxon>Gunneridae</taxon>
        <taxon>Pentapetalae</taxon>
        <taxon>asterids</taxon>
        <taxon>lamiids</taxon>
        <taxon>Gentianales</taxon>
        <taxon>Rubiaceae</taxon>
        <taxon>Rubioideae</taxon>
        <taxon>Spermacoceae</taxon>
        <taxon>Hedyotis-Oldenlandia complex</taxon>
        <taxon>Oldenlandia</taxon>
    </lineage>
</organism>
<dbReference type="PANTHER" id="PTHR31286">
    <property type="entry name" value="GLYCINE-RICH CELL WALL STRUCTURAL PROTEIN 1.8-LIKE"/>
    <property type="match status" value="1"/>
</dbReference>
<dbReference type="Proteomes" id="UP001161247">
    <property type="component" value="Chromosome 7"/>
</dbReference>
<dbReference type="InterPro" id="IPR040256">
    <property type="entry name" value="At4g02000-like"/>
</dbReference>
<feature type="compositionally biased region" description="Gly residues" evidence="1">
    <location>
        <begin position="196"/>
        <end position="205"/>
    </location>
</feature>
<sequence length="205" mass="22952">MTRPSVARFCVEADLTKEFPKFVRIGKKGRKHEQHFTYEHIPSYRSKCSKIGHKKEECKKELAPQPFLVVKQNEVVKVSDPGKKGKGIVMKTPKPKWKPQCTVISDCDAPKQSNRFSALETIVEYEDEVEEVFSEAPLLTQEKKVHASVASIDERSLPVASLDSAGKIIVQEDTQVEYHHEDDSDDELNGQQWSLVGGGKGGCIG</sequence>
<dbReference type="EMBL" id="OX459124">
    <property type="protein sequence ID" value="CAI9112627.1"/>
    <property type="molecule type" value="Genomic_DNA"/>
</dbReference>